<accession>A0A1I0V9Z7</accession>
<evidence type="ECO:0000313" key="2">
    <source>
        <dbReference type="Proteomes" id="UP000198796"/>
    </source>
</evidence>
<organism evidence="1 2">
    <name type="scientific">Poseidonocella pacifica</name>
    <dbReference type="NCBI Taxonomy" id="871651"/>
    <lineage>
        <taxon>Bacteria</taxon>
        <taxon>Pseudomonadati</taxon>
        <taxon>Pseudomonadota</taxon>
        <taxon>Alphaproteobacteria</taxon>
        <taxon>Rhodobacterales</taxon>
        <taxon>Roseobacteraceae</taxon>
        <taxon>Poseidonocella</taxon>
    </lineage>
</organism>
<dbReference type="RefSeq" id="WP_175501178.1">
    <property type="nucleotide sequence ID" value="NZ_FOJU01000001.1"/>
</dbReference>
<dbReference type="Pfam" id="PF03692">
    <property type="entry name" value="CxxCxxCC"/>
    <property type="match status" value="1"/>
</dbReference>
<gene>
    <name evidence="1" type="ORF">SAMN05421688_0423</name>
</gene>
<keyword evidence="2" id="KW-1185">Reference proteome</keyword>
<proteinExistence type="predicted"/>
<dbReference type="Proteomes" id="UP000198796">
    <property type="component" value="Unassembled WGS sequence"/>
</dbReference>
<protein>
    <submittedName>
        <fullName evidence="1">Putative zinc-or iron-chelating domain-containing protein</fullName>
    </submittedName>
</protein>
<sequence>MPQPPRARRRRATKENPRDTAALVGRVERASVSGIRPEIADRARRMLIAWLRHAASVGMPFSQVVRRLASGEAATQIAQIDLEDQAARLEGIACGAGCAFCCILNGADGGTILEHEAQRMHAALLPFAGSPDGRAAHPDACAALDPETMRCRVYEDRPMICRSYHSTSAEACMKNADGIPAAGTGVLGAQPLHLTLQALVRDALTGIARSHTYSLVQVGRGTSDGLSEGPVLDAARHPPRALRDELKRLAGR</sequence>
<evidence type="ECO:0000313" key="1">
    <source>
        <dbReference type="EMBL" id="SFA72877.1"/>
    </source>
</evidence>
<dbReference type="AlphaFoldDB" id="A0A1I0V9Z7"/>
<dbReference type="InterPro" id="IPR005358">
    <property type="entry name" value="Puta_zinc/iron-chelating_dom"/>
</dbReference>
<name>A0A1I0V9Z7_9RHOB</name>
<dbReference type="EMBL" id="FOJU01000001">
    <property type="protein sequence ID" value="SFA72877.1"/>
    <property type="molecule type" value="Genomic_DNA"/>
</dbReference>
<reference evidence="1 2" key="1">
    <citation type="submission" date="2016-10" db="EMBL/GenBank/DDBJ databases">
        <authorList>
            <person name="de Groot N.N."/>
        </authorList>
    </citation>
    <scope>NUCLEOTIDE SEQUENCE [LARGE SCALE GENOMIC DNA]</scope>
    <source>
        <strain evidence="1 2">DSM 29316</strain>
    </source>
</reference>
<dbReference type="STRING" id="871651.SAMN05421688_0423"/>